<accession>A0ABC8SXB0</accession>
<protein>
    <submittedName>
        <fullName evidence="1">Uncharacterized protein</fullName>
    </submittedName>
</protein>
<organism evidence="1 2">
    <name type="scientific">Ilex paraguariensis</name>
    <name type="common">yerba mate</name>
    <dbReference type="NCBI Taxonomy" id="185542"/>
    <lineage>
        <taxon>Eukaryota</taxon>
        <taxon>Viridiplantae</taxon>
        <taxon>Streptophyta</taxon>
        <taxon>Embryophyta</taxon>
        <taxon>Tracheophyta</taxon>
        <taxon>Spermatophyta</taxon>
        <taxon>Magnoliopsida</taxon>
        <taxon>eudicotyledons</taxon>
        <taxon>Gunneridae</taxon>
        <taxon>Pentapetalae</taxon>
        <taxon>asterids</taxon>
        <taxon>campanulids</taxon>
        <taxon>Aquifoliales</taxon>
        <taxon>Aquifoliaceae</taxon>
        <taxon>Ilex</taxon>
    </lineage>
</organism>
<keyword evidence="2" id="KW-1185">Reference proteome</keyword>
<sequence>MKEFWICVGARRKRAEDISQTLHASCRHIPESQNKRKLKLVKPEDEEEDLRAEGFSLQLRVLVEVFIETMNEDDYSSCRGLEKIFEEDF</sequence>
<evidence type="ECO:0000313" key="1">
    <source>
        <dbReference type="EMBL" id="CAK9159523.1"/>
    </source>
</evidence>
<proteinExistence type="predicted"/>
<evidence type="ECO:0000313" key="2">
    <source>
        <dbReference type="Proteomes" id="UP001642360"/>
    </source>
</evidence>
<dbReference type="AlphaFoldDB" id="A0ABC8SXB0"/>
<name>A0ABC8SXB0_9AQUA</name>
<dbReference type="EMBL" id="CAUOFW020003369">
    <property type="protein sequence ID" value="CAK9159523.1"/>
    <property type="molecule type" value="Genomic_DNA"/>
</dbReference>
<gene>
    <name evidence="1" type="ORF">ILEXP_LOCUS28217</name>
</gene>
<dbReference type="Proteomes" id="UP001642360">
    <property type="component" value="Unassembled WGS sequence"/>
</dbReference>
<comment type="caution">
    <text evidence="1">The sequence shown here is derived from an EMBL/GenBank/DDBJ whole genome shotgun (WGS) entry which is preliminary data.</text>
</comment>
<reference evidence="1 2" key="1">
    <citation type="submission" date="2024-02" db="EMBL/GenBank/DDBJ databases">
        <authorList>
            <person name="Vignale AGUSTIN F."/>
            <person name="Sosa J E."/>
            <person name="Modenutti C."/>
        </authorList>
    </citation>
    <scope>NUCLEOTIDE SEQUENCE [LARGE SCALE GENOMIC DNA]</scope>
</reference>